<dbReference type="NCBIfam" id="TIGR04057">
    <property type="entry name" value="SusC_RagA_signa"/>
    <property type="match status" value="1"/>
</dbReference>
<keyword evidence="3" id="KW-0812">Transmembrane</keyword>
<evidence type="ECO:0000313" key="7">
    <source>
        <dbReference type="EMBL" id="MPM22626.1"/>
    </source>
</evidence>
<evidence type="ECO:0000256" key="5">
    <source>
        <dbReference type="ARBA" id="ARBA00023237"/>
    </source>
</evidence>
<keyword evidence="7" id="KW-0675">Receptor</keyword>
<dbReference type="NCBIfam" id="TIGR04056">
    <property type="entry name" value="OMP_RagA_SusC"/>
    <property type="match status" value="1"/>
</dbReference>
<dbReference type="InterPro" id="IPR012910">
    <property type="entry name" value="Plug_dom"/>
</dbReference>
<keyword evidence="5" id="KW-0998">Cell outer membrane</keyword>
<dbReference type="PROSITE" id="PS52016">
    <property type="entry name" value="TONB_DEPENDENT_REC_3"/>
    <property type="match status" value="1"/>
</dbReference>
<evidence type="ECO:0000256" key="2">
    <source>
        <dbReference type="ARBA" id="ARBA00022448"/>
    </source>
</evidence>
<dbReference type="Pfam" id="PF07715">
    <property type="entry name" value="Plug"/>
    <property type="match status" value="1"/>
</dbReference>
<keyword evidence="2" id="KW-0813">Transport</keyword>
<evidence type="ECO:0000256" key="3">
    <source>
        <dbReference type="ARBA" id="ARBA00022692"/>
    </source>
</evidence>
<proteinExistence type="predicted"/>
<keyword evidence="4" id="KW-0472">Membrane</keyword>
<reference evidence="7" key="1">
    <citation type="submission" date="2019-08" db="EMBL/GenBank/DDBJ databases">
        <authorList>
            <person name="Kucharzyk K."/>
            <person name="Murdoch R.W."/>
            <person name="Higgins S."/>
            <person name="Loffler F."/>
        </authorList>
    </citation>
    <scope>NUCLEOTIDE SEQUENCE</scope>
</reference>
<evidence type="ECO:0000259" key="6">
    <source>
        <dbReference type="Pfam" id="PF07715"/>
    </source>
</evidence>
<protein>
    <submittedName>
        <fullName evidence="7">TonB-dependent receptor SusC</fullName>
    </submittedName>
</protein>
<organism evidence="7">
    <name type="scientific">bioreactor metagenome</name>
    <dbReference type="NCBI Taxonomy" id="1076179"/>
    <lineage>
        <taxon>unclassified sequences</taxon>
        <taxon>metagenomes</taxon>
        <taxon>ecological metagenomes</taxon>
    </lineage>
</organism>
<evidence type="ECO:0000256" key="4">
    <source>
        <dbReference type="ARBA" id="ARBA00023136"/>
    </source>
</evidence>
<dbReference type="InterPro" id="IPR036942">
    <property type="entry name" value="Beta-barrel_TonB_sf"/>
</dbReference>
<dbReference type="GO" id="GO:0009279">
    <property type="term" value="C:cell outer membrane"/>
    <property type="evidence" value="ECO:0007669"/>
    <property type="project" value="UniProtKB-SubCell"/>
</dbReference>
<dbReference type="InterPro" id="IPR023997">
    <property type="entry name" value="TonB-dep_OMP_SusC/RagA_CS"/>
</dbReference>
<feature type="domain" description="TonB-dependent receptor plug" evidence="6">
    <location>
        <begin position="4"/>
        <end position="64"/>
    </location>
</feature>
<comment type="subcellular location">
    <subcellularLocation>
        <location evidence="1">Cell outer membrane</location>
        <topology evidence="1">Multi-pass membrane protein</topology>
    </subcellularLocation>
</comment>
<evidence type="ECO:0000256" key="1">
    <source>
        <dbReference type="ARBA" id="ARBA00004571"/>
    </source>
</evidence>
<dbReference type="SUPFAM" id="SSF56935">
    <property type="entry name" value="Porins"/>
    <property type="match status" value="1"/>
</dbReference>
<accession>A0A644Y298</accession>
<comment type="caution">
    <text evidence="7">The sequence shown here is derived from an EMBL/GenBank/DDBJ whole genome shotgun (WGS) entry which is preliminary data.</text>
</comment>
<gene>
    <name evidence="7" type="primary">susC_102</name>
    <name evidence="7" type="ORF">SDC9_69083</name>
</gene>
<dbReference type="Gene3D" id="2.40.170.20">
    <property type="entry name" value="TonB-dependent receptor, beta-barrel domain"/>
    <property type="match status" value="1"/>
</dbReference>
<dbReference type="InterPro" id="IPR037066">
    <property type="entry name" value="Plug_dom_sf"/>
</dbReference>
<sequence>MSGGSEPLYIVDGVPIESGNISSIEGDATFSPLSSLNANDIESVEVLRDAASAAIYGSRAANGVVIITTKGGEKFDIVKPQVQFNHVSSIVTAPRKLDVMNGWQFRTAYKEAREKNGMVVDQQWVLNPFHPYYNRTTDWQDELFRTAYQTDNYINLNGSTKGFSYGVSLGYKNLQPIVIHTNYEQLNFRSNFSYKLTENIKGSTRVSYSNSDYTRILSSSSNYYSALRAAVFTNPCFSPYDPETGEMVDWLGQREQRNPLALAEKVPHSFNQHNYTINQTLSATIAKRFTLNTRVSIDTRGTEQSSYQPKFFDSNNPPRDVGKFYTSDRRTLMNENTLQYTRAIKKHRINALIGQSIQADLSEDIYLNGENYVDPIITPIQAAAKYTRISRNESERMMLSYFGRLNYSYAQRYIISLVLRNDASSRFGPDKRSGYFPSASFAWRFSDEPFMKFTKSFLEDAKWRASYGVTGNQATSNYGWQGLYAASSSKYDGNVAIRHDDLSNSKLGWETTTQYNTGLDLTFLNSRIFFSVDAYMKNSDDLLFDFPLSYYTGFSSTAMNFGSISNSGIEFLLETVNILRPFKWKTSFNISFNRNKITALPNDEDVIIGEFSLGRIGEPIGAFYAFEALGVYASDEDNVYVSPEGVVGQYRKGAATGEVFKGGDMIWRDVDGNGVIDDSDRQVIGNPHPLFIGGLTNDFSYKGVSLNVFITWSYGNKIMNEIRRRRNQMLTTNNLGQDALDRWSNPGDVTDFPMIRYGDTMENFRASSFSMEDGSFLRLKEITLKYELPRKMLSKTPIDNLSVYVSGANLLTWSKYSGYDPEVNSSTNPFIQGVDNGSLPVSRSVNFGLSVKF</sequence>
<dbReference type="Gene3D" id="2.170.130.10">
    <property type="entry name" value="TonB-dependent receptor, plug domain"/>
    <property type="match status" value="1"/>
</dbReference>
<name>A0A644Y298_9ZZZZ</name>
<dbReference type="AlphaFoldDB" id="A0A644Y298"/>
<dbReference type="InterPro" id="IPR023996">
    <property type="entry name" value="TonB-dep_OMP_SusC/RagA"/>
</dbReference>
<dbReference type="EMBL" id="VSSQ01003849">
    <property type="protein sequence ID" value="MPM22626.1"/>
    <property type="molecule type" value="Genomic_DNA"/>
</dbReference>
<dbReference type="InterPro" id="IPR039426">
    <property type="entry name" value="TonB-dep_rcpt-like"/>
</dbReference>